<dbReference type="InterPro" id="IPR001789">
    <property type="entry name" value="Sig_transdc_resp-reg_receiver"/>
</dbReference>
<dbReference type="Gene3D" id="3.40.50.2300">
    <property type="match status" value="1"/>
</dbReference>
<protein>
    <recommendedName>
        <fullName evidence="4">Response regulatory domain-containing protein</fullName>
    </recommendedName>
</protein>
<evidence type="ECO:0000256" key="3">
    <source>
        <dbReference type="PROSITE-ProRule" id="PRU00169"/>
    </source>
</evidence>
<proteinExistence type="predicted"/>
<sequence>MADGAGGTVLVVDDDKLVRRLLGRALDKGGFDVDEESDGEGAVDYLTSPKAGRVGVVLMDFEMRRMGGIEATAAIRRVNEDVPIVGITGDTSDAPRERALKAGMLEVLSKPVKSKQLLEVVARVLADRPARRSAVRKDARK</sequence>
<accession>A0A7S1CKF5</accession>
<keyword evidence="1 3" id="KW-0597">Phosphoprotein</keyword>
<feature type="modified residue" description="4-aspartylphosphate" evidence="3">
    <location>
        <position position="60"/>
    </location>
</feature>
<dbReference type="Pfam" id="PF00072">
    <property type="entry name" value="Response_reg"/>
    <property type="match status" value="1"/>
</dbReference>
<evidence type="ECO:0000256" key="1">
    <source>
        <dbReference type="ARBA" id="ARBA00022553"/>
    </source>
</evidence>
<organism evidence="5">
    <name type="scientific">Bicosoecida sp. CB-2014</name>
    <dbReference type="NCBI Taxonomy" id="1486930"/>
    <lineage>
        <taxon>Eukaryota</taxon>
        <taxon>Sar</taxon>
        <taxon>Stramenopiles</taxon>
        <taxon>Bigyra</taxon>
        <taxon>Opalozoa</taxon>
        <taxon>Bicosoecida</taxon>
    </lineage>
</organism>
<gene>
    <name evidence="5" type="ORF">BSP0115_LOCUS13065</name>
</gene>
<reference evidence="5" key="1">
    <citation type="submission" date="2021-01" db="EMBL/GenBank/DDBJ databases">
        <authorList>
            <person name="Corre E."/>
            <person name="Pelletier E."/>
            <person name="Niang G."/>
            <person name="Scheremetjew M."/>
            <person name="Finn R."/>
            <person name="Kale V."/>
            <person name="Holt S."/>
            <person name="Cochrane G."/>
            <person name="Meng A."/>
            <person name="Brown T."/>
            <person name="Cohen L."/>
        </authorList>
    </citation>
    <scope>NUCLEOTIDE SEQUENCE</scope>
    <source>
        <strain evidence="5">Ms1</strain>
    </source>
</reference>
<dbReference type="PANTHER" id="PTHR45339:SF1">
    <property type="entry name" value="HYBRID SIGNAL TRANSDUCTION HISTIDINE KINASE J"/>
    <property type="match status" value="1"/>
</dbReference>
<dbReference type="PROSITE" id="PS50110">
    <property type="entry name" value="RESPONSE_REGULATORY"/>
    <property type="match status" value="1"/>
</dbReference>
<dbReference type="EMBL" id="HBFS01019490">
    <property type="protein sequence ID" value="CAD8919803.1"/>
    <property type="molecule type" value="Transcribed_RNA"/>
</dbReference>
<evidence type="ECO:0000256" key="2">
    <source>
        <dbReference type="ARBA" id="ARBA00023012"/>
    </source>
</evidence>
<dbReference type="PANTHER" id="PTHR45339">
    <property type="entry name" value="HYBRID SIGNAL TRANSDUCTION HISTIDINE KINASE J"/>
    <property type="match status" value="1"/>
</dbReference>
<dbReference type="AlphaFoldDB" id="A0A7S1CKF5"/>
<evidence type="ECO:0000259" key="4">
    <source>
        <dbReference type="PROSITE" id="PS50110"/>
    </source>
</evidence>
<dbReference type="SUPFAM" id="SSF52172">
    <property type="entry name" value="CheY-like"/>
    <property type="match status" value="1"/>
</dbReference>
<dbReference type="GO" id="GO:0000160">
    <property type="term" value="P:phosphorelay signal transduction system"/>
    <property type="evidence" value="ECO:0007669"/>
    <property type="project" value="UniProtKB-KW"/>
</dbReference>
<evidence type="ECO:0000313" key="5">
    <source>
        <dbReference type="EMBL" id="CAD8919803.1"/>
    </source>
</evidence>
<feature type="domain" description="Response regulatory" evidence="4">
    <location>
        <begin position="8"/>
        <end position="125"/>
    </location>
</feature>
<dbReference type="InterPro" id="IPR011006">
    <property type="entry name" value="CheY-like_superfamily"/>
</dbReference>
<dbReference type="SMART" id="SM00448">
    <property type="entry name" value="REC"/>
    <property type="match status" value="1"/>
</dbReference>
<keyword evidence="2" id="KW-0902">Two-component regulatory system</keyword>
<dbReference type="CDD" id="cd17546">
    <property type="entry name" value="REC_hyHK_CKI1_RcsC-like"/>
    <property type="match status" value="1"/>
</dbReference>
<name>A0A7S1CKF5_9STRA</name>